<evidence type="ECO:0000313" key="1">
    <source>
        <dbReference type="EMBL" id="SVA70602.1"/>
    </source>
</evidence>
<sequence length="88" mass="10471">MLHIKCPHCGLRSQNEFSYGGDATVKRPELNKEVSDQDWDNFVYLRKSPRGKHLELWQHISGCRQWFKVERDTLTHEIFKTLKANEEI</sequence>
<dbReference type="EMBL" id="UINC01017082">
    <property type="protein sequence ID" value="SVA70602.1"/>
    <property type="molecule type" value="Genomic_DNA"/>
</dbReference>
<dbReference type="InterPro" id="IPR006279">
    <property type="entry name" value="SoxD"/>
</dbReference>
<dbReference type="GO" id="GO:0008115">
    <property type="term" value="F:sarcosine oxidase activity"/>
    <property type="evidence" value="ECO:0007669"/>
    <property type="project" value="InterPro"/>
</dbReference>
<evidence type="ECO:0008006" key="2">
    <source>
        <dbReference type="Google" id="ProtNLM"/>
    </source>
</evidence>
<proteinExistence type="predicted"/>
<gene>
    <name evidence="1" type="ORF">METZ01_LOCUS123456</name>
</gene>
<accession>A0A381Y1P0</accession>
<reference evidence="1" key="1">
    <citation type="submission" date="2018-05" db="EMBL/GenBank/DDBJ databases">
        <authorList>
            <person name="Lanie J.A."/>
            <person name="Ng W.-L."/>
            <person name="Kazmierczak K.M."/>
            <person name="Andrzejewski T.M."/>
            <person name="Davidsen T.M."/>
            <person name="Wayne K.J."/>
            <person name="Tettelin H."/>
            <person name="Glass J.I."/>
            <person name="Rusch D."/>
            <person name="Podicherti R."/>
            <person name="Tsui H.-C.T."/>
            <person name="Winkler M.E."/>
        </authorList>
    </citation>
    <scope>NUCLEOTIDE SEQUENCE</scope>
</reference>
<organism evidence="1">
    <name type="scientific">marine metagenome</name>
    <dbReference type="NCBI Taxonomy" id="408172"/>
    <lineage>
        <taxon>unclassified sequences</taxon>
        <taxon>metagenomes</taxon>
        <taxon>ecological metagenomes</taxon>
    </lineage>
</organism>
<dbReference type="Gene3D" id="3.30.2270.10">
    <property type="entry name" value="Folate-binding superfamily"/>
    <property type="match status" value="1"/>
</dbReference>
<dbReference type="GO" id="GO:0046653">
    <property type="term" value="P:tetrahydrofolate metabolic process"/>
    <property type="evidence" value="ECO:0007669"/>
    <property type="project" value="InterPro"/>
</dbReference>
<dbReference type="InterPro" id="IPR038561">
    <property type="entry name" value="SoxD_sf"/>
</dbReference>
<dbReference type="AlphaFoldDB" id="A0A381Y1P0"/>
<protein>
    <recommendedName>
        <fullName evidence="2">Sarcosine oxidase subunit delta</fullName>
    </recommendedName>
</protein>
<dbReference type="Pfam" id="PF04267">
    <property type="entry name" value="SoxD"/>
    <property type="match status" value="1"/>
</dbReference>
<name>A0A381Y1P0_9ZZZZ</name>